<dbReference type="RefSeq" id="XP_025363760.1">
    <property type="nucleotide sequence ID" value="XM_025505736.1"/>
</dbReference>
<dbReference type="EMBL" id="KZ819664">
    <property type="protein sequence ID" value="PWN29148.1"/>
    <property type="molecule type" value="Genomic_DNA"/>
</dbReference>
<feature type="compositionally biased region" description="Basic and acidic residues" evidence="1">
    <location>
        <begin position="108"/>
        <end position="119"/>
    </location>
</feature>
<dbReference type="GeneID" id="37027559"/>
<feature type="compositionally biased region" description="Low complexity" evidence="1">
    <location>
        <begin position="299"/>
        <end position="328"/>
    </location>
</feature>
<feature type="region of interest" description="Disordered" evidence="1">
    <location>
        <begin position="286"/>
        <end position="625"/>
    </location>
</feature>
<evidence type="ECO:0000256" key="1">
    <source>
        <dbReference type="SAM" id="MobiDB-lite"/>
    </source>
</evidence>
<dbReference type="STRING" id="1569628.A0A316UWH2"/>
<protein>
    <submittedName>
        <fullName evidence="2">Uncharacterized protein</fullName>
    </submittedName>
</protein>
<feature type="compositionally biased region" description="Basic and acidic residues" evidence="1">
    <location>
        <begin position="753"/>
        <end position="773"/>
    </location>
</feature>
<dbReference type="AlphaFoldDB" id="A0A316UWH2"/>
<feature type="compositionally biased region" description="Low complexity" evidence="1">
    <location>
        <begin position="180"/>
        <end position="191"/>
    </location>
</feature>
<feature type="compositionally biased region" description="Basic and acidic residues" evidence="1">
    <location>
        <begin position="508"/>
        <end position="519"/>
    </location>
</feature>
<evidence type="ECO:0000313" key="2">
    <source>
        <dbReference type="EMBL" id="PWN29148.1"/>
    </source>
</evidence>
<feature type="region of interest" description="Disordered" evidence="1">
    <location>
        <begin position="167"/>
        <end position="214"/>
    </location>
</feature>
<dbReference type="OrthoDB" id="21643at2759"/>
<feature type="region of interest" description="Disordered" evidence="1">
    <location>
        <begin position="101"/>
        <end position="139"/>
    </location>
</feature>
<reference evidence="2 3" key="1">
    <citation type="journal article" date="2018" name="Mol. Biol. Evol.">
        <title>Broad Genomic Sampling Reveals a Smut Pathogenic Ancestry of the Fungal Clade Ustilaginomycotina.</title>
        <authorList>
            <person name="Kijpornyongpan T."/>
            <person name="Mondo S.J."/>
            <person name="Barry K."/>
            <person name="Sandor L."/>
            <person name="Lee J."/>
            <person name="Lipzen A."/>
            <person name="Pangilinan J."/>
            <person name="LaButti K."/>
            <person name="Hainaut M."/>
            <person name="Henrissat B."/>
            <person name="Grigoriev I.V."/>
            <person name="Spatafora J.W."/>
            <person name="Aime M.C."/>
        </authorList>
    </citation>
    <scope>NUCLEOTIDE SEQUENCE [LARGE SCALE GENOMIC DNA]</scope>
    <source>
        <strain evidence="2 3">MCA 5214</strain>
    </source>
</reference>
<feature type="compositionally biased region" description="Polar residues" evidence="1">
    <location>
        <begin position="1"/>
        <end position="12"/>
    </location>
</feature>
<feature type="compositionally biased region" description="Basic and acidic residues" evidence="1">
    <location>
        <begin position="542"/>
        <end position="554"/>
    </location>
</feature>
<feature type="compositionally biased region" description="Basic and acidic residues" evidence="1">
    <location>
        <begin position="355"/>
        <end position="366"/>
    </location>
</feature>
<sequence>MSADSSTSSPGTTRRIHISPLDPTIHTREALLNLLSPHASSVSLSSWPPKPNGVGQPRNYVHATLRGDEVKIKKAVARISGSVWKGTKLWIREAKRDYKGGYGSAEEAGDKPADAAESSKKRKRKIAKPSSRREHESITDIVTEAGVKEGKVWGWKLTPAGHLLRPIQMRPSHPLPPQTSSSSSHIEASTSGAKNMRRKKKKNQLAAPPSRARRMLIDPTRYGAVHLGEGLLGDDDDVATSHEVWVCEEMEGTDGEEGKVRWVRQGSEGMEVDEVVVAGQKRKAGEEVAILEHDEDAASESSVASSSSSSSDVSSSSESSDSASRSASPLPAQSADLAPGNFTLDPYDPDEEDRFSDGYDEGRGDPARAAAASDAQPSGDETARSMNLIKEMFGHGWKPKQAGTVPQLIPQGEEEDSEAEDEGEAGGAWWKKPARPSVAPKKASAVQSMVAEHQEQDDEEEEDDGAAGGAWWKKPARPSKVAKKEERSQEPAAAQPEKSARAQQQAKPKAEVVRPKKVESPSPPAQSKDEEKVAPTPTFVSKQRETALKKDAKKAAISVPKQSEPQHAAVEQPSVPAAPAAAPQPPAQTAPAAIEPSSAPNGSTASPQAPAAGSRRAALMAKMRQAQSGSQDAYGAASASFMPVARFEPGVPAAAIAAEPAVNASHAQPAEEKATAVEEAPAKVVDQNDASSVSNAVAPPQAEFNVRMGSLKDMFKPQEGAGGFSLMGSLLGDEELDEGMDFDAAPENDVVEEMAKGRADEDSAASKRSEKKPTFPPSQPFFPTFNEDIDGASRPSAVQQDDDDDNDDVLLSFLRPDTEEQMRDKWERRKTDLTQDYKRRHREAVKKVRRRGVVTSGRG</sequence>
<feature type="compositionally biased region" description="Low complexity" evidence="1">
    <location>
        <begin position="568"/>
        <end position="581"/>
    </location>
</feature>
<gene>
    <name evidence="2" type="ORF">BDZ90DRAFT_231146</name>
</gene>
<feature type="compositionally biased region" description="Polar residues" evidence="1">
    <location>
        <begin position="598"/>
        <end position="607"/>
    </location>
</feature>
<dbReference type="Proteomes" id="UP000245884">
    <property type="component" value="Unassembled WGS sequence"/>
</dbReference>
<accession>A0A316UWH2</accession>
<feature type="compositionally biased region" description="Low complexity" evidence="1">
    <location>
        <begin position="367"/>
        <end position="380"/>
    </location>
</feature>
<feature type="compositionally biased region" description="Acidic residues" evidence="1">
    <location>
        <begin position="412"/>
        <end position="424"/>
    </location>
</feature>
<evidence type="ECO:0000313" key="3">
    <source>
        <dbReference type="Proteomes" id="UP000245884"/>
    </source>
</evidence>
<keyword evidence="3" id="KW-1185">Reference proteome</keyword>
<name>A0A316UWH2_9BASI</name>
<feature type="region of interest" description="Disordered" evidence="1">
    <location>
        <begin position="746"/>
        <end position="808"/>
    </location>
</feature>
<feature type="compositionally biased region" description="Acidic residues" evidence="1">
    <location>
        <begin position="455"/>
        <end position="465"/>
    </location>
</feature>
<feature type="region of interest" description="Disordered" evidence="1">
    <location>
        <begin position="661"/>
        <end position="680"/>
    </location>
</feature>
<feature type="region of interest" description="Disordered" evidence="1">
    <location>
        <begin position="1"/>
        <end position="20"/>
    </location>
</feature>
<proteinExistence type="predicted"/>
<organism evidence="2 3">
    <name type="scientific">Jaminaea rosea</name>
    <dbReference type="NCBI Taxonomy" id="1569628"/>
    <lineage>
        <taxon>Eukaryota</taxon>
        <taxon>Fungi</taxon>
        <taxon>Dikarya</taxon>
        <taxon>Basidiomycota</taxon>
        <taxon>Ustilaginomycotina</taxon>
        <taxon>Exobasidiomycetes</taxon>
        <taxon>Microstromatales</taxon>
        <taxon>Microstromatales incertae sedis</taxon>
        <taxon>Jaminaea</taxon>
    </lineage>
</organism>